<feature type="transmembrane region" description="Helical" evidence="1">
    <location>
        <begin position="381"/>
        <end position="406"/>
    </location>
</feature>
<reference evidence="2 3" key="1">
    <citation type="submission" date="2014-10" db="EMBL/GenBank/DDBJ databases">
        <title>Draft genome of the hookworm Ancylostoma caninum.</title>
        <authorList>
            <person name="Mitreva M."/>
        </authorList>
    </citation>
    <scope>NUCLEOTIDE SEQUENCE [LARGE SCALE GENOMIC DNA]</scope>
    <source>
        <strain evidence="2 3">Baltimore</strain>
    </source>
</reference>
<feature type="transmembrane region" description="Helical" evidence="1">
    <location>
        <begin position="109"/>
        <end position="131"/>
    </location>
</feature>
<dbReference type="InterPro" id="IPR040035">
    <property type="entry name" value="TMEM180"/>
</dbReference>
<dbReference type="SUPFAM" id="SSF103473">
    <property type="entry name" value="MFS general substrate transporter"/>
    <property type="match status" value="1"/>
</dbReference>
<dbReference type="PANTHER" id="PTHR28658:SF1">
    <property type="entry name" value="MAJOR FACILITATOR SUPERFAMILY DOMAIN CONTAINING 13B"/>
    <property type="match status" value="1"/>
</dbReference>
<feature type="transmembrane region" description="Helical" evidence="1">
    <location>
        <begin position="41"/>
        <end position="57"/>
    </location>
</feature>
<keyword evidence="1" id="KW-1133">Transmembrane helix</keyword>
<comment type="caution">
    <text evidence="2">The sequence shown here is derived from an EMBL/GenBank/DDBJ whole genome shotgun (WGS) entry which is preliminary data.</text>
</comment>
<evidence type="ECO:0000313" key="2">
    <source>
        <dbReference type="EMBL" id="RCN26223.1"/>
    </source>
</evidence>
<feature type="transmembrane region" description="Helical" evidence="1">
    <location>
        <begin position="315"/>
        <end position="332"/>
    </location>
</feature>
<dbReference type="OrthoDB" id="189226at2759"/>
<protein>
    <recommendedName>
        <fullName evidence="4">Transporter, major facilitator family protein</fullName>
    </recommendedName>
</protein>
<evidence type="ECO:0000256" key="1">
    <source>
        <dbReference type="SAM" id="Phobius"/>
    </source>
</evidence>
<dbReference type="Pfam" id="PF13347">
    <property type="entry name" value="MFS_2"/>
    <property type="match status" value="1"/>
</dbReference>
<dbReference type="AlphaFoldDB" id="A0A368F2A1"/>
<dbReference type="InterPro" id="IPR036259">
    <property type="entry name" value="MFS_trans_sf"/>
</dbReference>
<keyword evidence="3" id="KW-1185">Reference proteome</keyword>
<proteinExistence type="predicted"/>
<dbReference type="EMBL" id="JOJR01009125">
    <property type="protein sequence ID" value="RCN26223.1"/>
    <property type="molecule type" value="Genomic_DNA"/>
</dbReference>
<gene>
    <name evidence="2" type="ORF">ANCCAN_28057</name>
</gene>
<dbReference type="PANTHER" id="PTHR28658">
    <property type="entry name" value="TRANSMEMBRANE PROTEIN 180"/>
    <property type="match status" value="1"/>
</dbReference>
<keyword evidence="1" id="KW-0812">Transmembrane</keyword>
<name>A0A368F2A1_ANCCA</name>
<keyword evidence="1" id="KW-0472">Membrane</keyword>
<dbReference type="Proteomes" id="UP000252519">
    <property type="component" value="Unassembled WGS sequence"/>
</dbReference>
<feature type="transmembrane region" description="Helical" evidence="1">
    <location>
        <begin position="426"/>
        <end position="446"/>
    </location>
</feature>
<evidence type="ECO:0008006" key="4">
    <source>
        <dbReference type="Google" id="ProtNLM"/>
    </source>
</evidence>
<evidence type="ECO:0000313" key="3">
    <source>
        <dbReference type="Proteomes" id="UP000252519"/>
    </source>
</evidence>
<feature type="transmembrane region" description="Helical" evidence="1">
    <location>
        <begin position="172"/>
        <end position="195"/>
    </location>
</feature>
<feature type="transmembrane region" description="Helical" evidence="1">
    <location>
        <begin position="285"/>
        <end position="303"/>
    </location>
</feature>
<feature type="transmembrane region" description="Helical" evidence="1">
    <location>
        <begin position="78"/>
        <end position="97"/>
    </location>
</feature>
<sequence length="463" mass="51967">MHRDNPLLSIACGQFALSLMQAMFMFYYVKIYLNIFHVPQMWFNIAQTLFMFWNAVNDPLFGYMQDKPGSWMNSRTRTIRSFAPFLTASFVFMWVPWSEGSSLEGIHLVVSLFLYDAFYSAIGVAWGALFADSTKEPRLRVSAMKYSQISILASVNIIAITEKLSHSLERFWAFQLITVVVAVVALYCFIIAGSLSPTLPYSVEKGSLLADVSEDNSSDVSAQKGKEVVSMWSATREIFREKDFIAIIASNFIHTARSVAHMNFASTATELLIPQSILPKGSLRLSLFYGVLTLGPQLLLIFNERVVVKHGAYRVLMASYVVSFLSGLLFLFTSNPYLIIVFMFIDSVTVHSSAPLFNIVISDFIDDDARRHSRKSGLSSLVFSLNALIVKPAQSIAPVLVVYILNNYGYQEYISSKESSAELAEGMRALLMATPLVLGGLQYFIFKSYSLRNKHVLKPEEDI</sequence>
<dbReference type="Gene3D" id="1.20.1250.20">
    <property type="entry name" value="MFS general substrate transporter like domains"/>
    <property type="match status" value="2"/>
</dbReference>
<accession>A0A368F2A1</accession>
<feature type="transmembrane region" description="Helical" evidence="1">
    <location>
        <begin position="7"/>
        <end position="29"/>
    </location>
</feature>
<organism evidence="2 3">
    <name type="scientific">Ancylostoma caninum</name>
    <name type="common">Dog hookworm</name>
    <dbReference type="NCBI Taxonomy" id="29170"/>
    <lineage>
        <taxon>Eukaryota</taxon>
        <taxon>Metazoa</taxon>
        <taxon>Ecdysozoa</taxon>
        <taxon>Nematoda</taxon>
        <taxon>Chromadorea</taxon>
        <taxon>Rhabditida</taxon>
        <taxon>Rhabditina</taxon>
        <taxon>Rhabditomorpha</taxon>
        <taxon>Strongyloidea</taxon>
        <taxon>Ancylostomatidae</taxon>
        <taxon>Ancylostomatinae</taxon>
        <taxon>Ancylostoma</taxon>
    </lineage>
</organism>
<feature type="transmembrane region" description="Helical" evidence="1">
    <location>
        <begin position="338"/>
        <end position="361"/>
    </location>
</feature>
<dbReference type="STRING" id="29170.A0A368F2A1"/>